<evidence type="ECO:0000313" key="3">
    <source>
        <dbReference type="WBParaSite" id="nRc.2.0.1.t33269-RA"/>
    </source>
</evidence>
<proteinExistence type="predicted"/>
<dbReference type="WBParaSite" id="nRc.2.0.1.t33269-RA">
    <property type="protein sequence ID" value="nRc.2.0.1.t33269-RA"/>
    <property type="gene ID" value="nRc.2.0.1.g33269"/>
</dbReference>
<sequence>MSCCKRCIWLSKAFLSRAVSSINLRASLNSVSYIDLMDDVSLPHRPRNEPKSSANLRFNDAMKK</sequence>
<dbReference type="AlphaFoldDB" id="A0A915K4Z1"/>
<evidence type="ECO:0000256" key="1">
    <source>
        <dbReference type="SAM" id="MobiDB-lite"/>
    </source>
</evidence>
<name>A0A915K4Z1_ROMCU</name>
<protein>
    <submittedName>
        <fullName evidence="3">Uncharacterized protein</fullName>
    </submittedName>
</protein>
<keyword evidence="2" id="KW-1185">Reference proteome</keyword>
<reference evidence="3" key="1">
    <citation type="submission" date="2022-11" db="UniProtKB">
        <authorList>
            <consortium name="WormBaseParasite"/>
        </authorList>
    </citation>
    <scope>IDENTIFICATION</scope>
</reference>
<organism evidence="2 3">
    <name type="scientific">Romanomermis culicivorax</name>
    <name type="common">Nematode worm</name>
    <dbReference type="NCBI Taxonomy" id="13658"/>
    <lineage>
        <taxon>Eukaryota</taxon>
        <taxon>Metazoa</taxon>
        <taxon>Ecdysozoa</taxon>
        <taxon>Nematoda</taxon>
        <taxon>Enoplea</taxon>
        <taxon>Dorylaimia</taxon>
        <taxon>Mermithida</taxon>
        <taxon>Mermithoidea</taxon>
        <taxon>Mermithidae</taxon>
        <taxon>Romanomermis</taxon>
    </lineage>
</organism>
<feature type="region of interest" description="Disordered" evidence="1">
    <location>
        <begin position="44"/>
        <end position="64"/>
    </location>
</feature>
<evidence type="ECO:0000313" key="2">
    <source>
        <dbReference type="Proteomes" id="UP000887565"/>
    </source>
</evidence>
<accession>A0A915K4Z1</accession>
<dbReference type="Proteomes" id="UP000887565">
    <property type="component" value="Unplaced"/>
</dbReference>